<accession>A0A5C6BHD6</accession>
<feature type="transmembrane region" description="Helical" evidence="1">
    <location>
        <begin position="119"/>
        <end position="140"/>
    </location>
</feature>
<dbReference type="InterPro" id="IPR029058">
    <property type="entry name" value="AB_hydrolase_fold"/>
</dbReference>
<dbReference type="Proteomes" id="UP000319908">
    <property type="component" value="Unassembled WGS sequence"/>
</dbReference>
<sequence>MHRWRRYLPTGFSVVGLLIGIHFFCVSLTPSLLPRHPVAQGLLSGISLAVGYCVGVIGLGIYRFLQLREWQGRSAKIARRVVLVISGVMLLATLTRMAYWQNTIRALMDMPPVDSGYPTTVFAVAVVTALIFLLSARALIGLSGKLARALQRLMPPRVAVVTSYALIGILLISLINGMIVKRLVRMMDETFATIDQAIDEGMEPPLSLFASGGVESLIQWDEIGKNGKRFLLNGPTSEQISELTGRPALEPIRVYAGYNTGETLQERAKIAVDELIRVGGFDRRVLVLATPTGTGWLDPSAIQPLPYLHDGDVAIVSMQYSYLPSWLTIAVDPEISRRSAKALFDQVYAHWTALPKESRPELYLFGLSLGSLGSEAALDLFQLLGDPIDGAVLSGPPFPSRLWQQIVAERNPGTPQWHPVFRDAALLRFMNQEGIAAPPDADWGVLRTIYIQHASDPMVFFSPSLAYSKPHWLGEQRGPDVSPDFHWFPLVTFLQVGFDVPMATAAPLGYAHNYAPDEYIDAFIEVTRPRDWTEEDTAKLKAKFADFDASPL</sequence>
<dbReference type="Pfam" id="PF15420">
    <property type="entry name" value="Abhydrolase_9_N"/>
    <property type="match status" value="1"/>
</dbReference>
<keyword evidence="5" id="KW-1185">Reference proteome</keyword>
<keyword evidence="1" id="KW-0812">Transmembrane</keyword>
<dbReference type="AlphaFoldDB" id="A0A5C6BHD6"/>
<gene>
    <name evidence="4" type="ORF">Poly21_45950</name>
</gene>
<evidence type="ECO:0000259" key="3">
    <source>
        <dbReference type="Pfam" id="PF15420"/>
    </source>
</evidence>
<evidence type="ECO:0008006" key="6">
    <source>
        <dbReference type="Google" id="ProtNLM"/>
    </source>
</evidence>
<feature type="domain" description="Alpha/beta-hydrolase N-terminal" evidence="3">
    <location>
        <begin position="28"/>
        <end position="235"/>
    </location>
</feature>
<keyword evidence="1" id="KW-1133">Transmembrane helix</keyword>
<reference evidence="4 5" key="1">
    <citation type="journal article" date="2020" name="Antonie Van Leeuwenhoek">
        <title>Rhodopirellula heiligendammensis sp. nov., Rhodopirellula pilleata sp. nov., and Rhodopirellula solitaria sp. nov. isolated from natural or artificial marine surfaces in Northern Germany and California, USA, and emended description of the genus Rhodopirellula.</title>
        <authorList>
            <person name="Kallscheuer N."/>
            <person name="Wiegand S."/>
            <person name="Jogler M."/>
            <person name="Boedeker C."/>
            <person name="Peeters S.H."/>
            <person name="Rast P."/>
            <person name="Heuer A."/>
            <person name="Jetten M.S.M."/>
            <person name="Rohde M."/>
            <person name="Jogler C."/>
        </authorList>
    </citation>
    <scope>NUCLEOTIDE SEQUENCE [LARGE SCALE GENOMIC DNA]</scope>
    <source>
        <strain evidence="4 5">Poly21</strain>
    </source>
</reference>
<dbReference type="SUPFAM" id="SSF53474">
    <property type="entry name" value="alpha/beta-Hydrolases"/>
    <property type="match status" value="1"/>
</dbReference>
<dbReference type="InterPro" id="IPR027787">
    <property type="entry name" value="Alpha/beta-hydrolase_catalytic"/>
</dbReference>
<evidence type="ECO:0000313" key="5">
    <source>
        <dbReference type="Proteomes" id="UP000319908"/>
    </source>
</evidence>
<dbReference type="PIRSF" id="PIRSF007542">
    <property type="entry name" value="UCP007542"/>
    <property type="match status" value="1"/>
</dbReference>
<protein>
    <recommendedName>
        <fullName evidence="6">Alpha/beta-hydrolase family protein</fullName>
    </recommendedName>
</protein>
<name>A0A5C6BHD6_9BACT</name>
<dbReference type="EMBL" id="SJPU01000003">
    <property type="protein sequence ID" value="TWU10689.1"/>
    <property type="molecule type" value="Genomic_DNA"/>
</dbReference>
<dbReference type="InterPro" id="IPR027788">
    <property type="entry name" value="Alpha/beta-hydrolase_N_dom"/>
</dbReference>
<comment type="caution">
    <text evidence="4">The sequence shown here is derived from an EMBL/GenBank/DDBJ whole genome shotgun (WGS) entry which is preliminary data.</text>
</comment>
<feature type="transmembrane region" description="Helical" evidence="1">
    <location>
        <begin position="45"/>
        <end position="65"/>
    </location>
</feature>
<feature type="transmembrane region" description="Helical" evidence="1">
    <location>
        <begin position="12"/>
        <end position="33"/>
    </location>
</feature>
<organism evidence="4 5">
    <name type="scientific">Allorhodopirellula heiligendammensis</name>
    <dbReference type="NCBI Taxonomy" id="2714739"/>
    <lineage>
        <taxon>Bacteria</taxon>
        <taxon>Pseudomonadati</taxon>
        <taxon>Planctomycetota</taxon>
        <taxon>Planctomycetia</taxon>
        <taxon>Pirellulales</taxon>
        <taxon>Pirellulaceae</taxon>
        <taxon>Allorhodopirellula</taxon>
    </lineage>
</organism>
<evidence type="ECO:0000259" key="2">
    <source>
        <dbReference type="Pfam" id="PF10081"/>
    </source>
</evidence>
<keyword evidence="1" id="KW-0472">Membrane</keyword>
<evidence type="ECO:0000256" key="1">
    <source>
        <dbReference type="SAM" id="Phobius"/>
    </source>
</evidence>
<evidence type="ECO:0000313" key="4">
    <source>
        <dbReference type="EMBL" id="TWU10689.1"/>
    </source>
</evidence>
<feature type="domain" description="Alpha/beta-hydrolase catalytic" evidence="2">
    <location>
        <begin position="252"/>
        <end position="540"/>
    </location>
</feature>
<dbReference type="InterPro" id="IPR012037">
    <property type="entry name" value="Alpha/beta-hydrolase_fam"/>
</dbReference>
<dbReference type="RefSeq" id="WP_302120044.1">
    <property type="nucleotide sequence ID" value="NZ_SJPU01000003.1"/>
</dbReference>
<proteinExistence type="predicted"/>
<dbReference type="Pfam" id="PF10081">
    <property type="entry name" value="Abhydrolase_9"/>
    <property type="match status" value="1"/>
</dbReference>
<feature type="transmembrane region" description="Helical" evidence="1">
    <location>
        <begin position="161"/>
        <end position="180"/>
    </location>
</feature>
<feature type="transmembrane region" description="Helical" evidence="1">
    <location>
        <begin position="77"/>
        <end position="99"/>
    </location>
</feature>